<dbReference type="InterPro" id="IPR013949">
    <property type="entry name" value="Utp6"/>
</dbReference>
<dbReference type="EMBL" id="MCFK01010175">
    <property type="protein sequence ID" value="RKF53843.1"/>
    <property type="molecule type" value="Genomic_DNA"/>
</dbReference>
<keyword evidence="5" id="KW-0539">Nucleus</keyword>
<evidence type="ECO:0000256" key="4">
    <source>
        <dbReference type="ARBA" id="ARBA00022737"/>
    </source>
</evidence>
<dbReference type="AlphaFoldDB" id="A0A420H8W5"/>
<dbReference type="PANTHER" id="PTHR23271">
    <property type="entry name" value="HEPATOCELLULAR CARCINOMA-ASSOCIATED ANTIGEN 66"/>
    <property type="match status" value="1"/>
</dbReference>
<keyword evidence="3" id="KW-0698">rRNA processing</keyword>
<dbReference type="Gene3D" id="1.25.40.10">
    <property type="entry name" value="Tetratricopeptide repeat domain"/>
    <property type="match status" value="1"/>
</dbReference>
<protein>
    <submittedName>
        <fullName evidence="7">U3 small nucleolar RNA-associated protein 6</fullName>
    </submittedName>
</protein>
<evidence type="ECO:0000259" key="6">
    <source>
        <dbReference type="Pfam" id="PF08640"/>
    </source>
</evidence>
<comment type="caution">
    <text evidence="7">The sequence shown here is derived from an EMBL/GenBank/DDBJ whole genome shotgun (WGS) entry which is preliminary data.</text>
</comment>
<organism evidence="7 8">
    <name type="scientific">Erysiphe neolycopersici</name>
    <dbReference type="NCBI Taxonomy" id="212602"/>
    <lineage>
        <taxon>Eukaryota</taxon>
        <taxon>Fungi</taxon>
        <taxon>Dikarya</taxon>
        <taxon>Ascomycota</taxon>
        <taxon>Pezizomycotina</taxon>
        <taxon>Leotiomycetes</taxon>
        <taxon>Erysiphales</taxon>
        <taxon>Erysiphaceae</taxon>
        <taxon>Erysiphe</taxon>
    </lineage>
</organism>
<dbReference type="SMART" id="SM00386">
    <property type="entry name" value="HAT"/>
    <property type="match status" value="3"/>
</dbReference>
<evidence type="ECO:0000256" key="1">
    <source>
        <dbReference type="ARBA" id="ARBA00004604"/>
    </source>
</evidence>
<dbReference type="InterPro" id="IPR055347">
    <property type="entry name" value="UTP6_N"/>
</dbReference>
<sequence length="400" mass="46221">MSGPSDKARFYLEHSVPQLQEFRLKKIFSEEEIKALVKKRSNFEHRILSRGCQPVEFARYAAWEIGLEKLRKKRCKRLQIKSFMHNGQAKILNIFDRGTKKHPGDIALWMSYLEYLKAAKANKRLKVVLTSALRLHPTKPELWLYAAKWSLESEININGAREFMIRGTRFCVNCSELWTEYAKIEMIYLSKIEIRRKILKLDKQTSDTTVVDKEASYDSTFDDLKDMIPIPDAKMSTLLPNMVEDTSVKTEAVKDHMTTPALNGAIPLAIYDAAQKQSFFCASVAAKFFDMFTSFPEVRCLPQILQCVCESMLRLYPIDPLTLDCYSRQPIIGKNYSSPEFPHALGDSLQRITESLEKVKDKFQYSELTRIWVNKILDFVDLDAGIRTVLQSVLRKIDFT</sequence>
<dbReference type="SUPFAM" id="SSF48452">
    <property type="entry name" value="TPR-like"/>
    <property type="match status" value="1"/>
</dbReference>
<comment type="similarity">
    <text evidence="2">Belongs to the UTP6 family.</text>
</comment>
<dbReference type="Pfam" id="PF08640">
    <property type="entry name" value="U3_assoc_6"/>
    <property type="match status" value="1"/>
</dbReference>
<dbReference type="GO" id="GO:0000462">
    <property type="term" value="P:maturation of SSU-rRNA from tricistronic rRNA transcript (SSU-rRNA, 5.8S rRNA, LSU-rRNA)"/>
    <property type="evidence" value="ECO:0007669"/>
    <property type="project" value="InterPro"/>
</dbReference>
<dbReference type="GO" id="GO:0030515">
    <property type="term" value="F:snoRNA binding"/>
    <property type="evidence" value="ECO:0007669"/>
    <property type="project" value="InterPro"/>
</dbReference>
<accession>A0A420H8W5</accession>
<dbReference type="InterPro" id="IPR003107">
    <property type="entry name" value="HAT"/>
</dbReference>
<dbReference type="PANTHER" id="PTHR23271:SF1">
    <property type="entry name" value="U3 SMALL NUCLEOLAR RNA-ASSOCIATED PROTEIN 6 HOMOLOG"/>
    <property type="match status" value="1"/>
</dbReference>
<comment type="subcellular location">
    <subcellularLocation>
        <location evidence="1">Nucleus</location>
        <location evidence="1">Nucleolus</location>
    </subcellularLocation>
</comment>
<dbReference type="STRING" id="212602.A0A420H8W5"/>
<gene>
    <name evidence="7" type="ORF">OnM2_101017</name>
</gene>
<proteinExistence type="inferred from homology"/>
<evidence type="ECO:0000256" key="2">
    <source>
        <dbReference type="ARBA" id="ARBA00010734"/>
    </source>
</evidence>
<evidence type="ECO:0000313" key="7">
    <source>
        <dbReference type="EMBL" id="RKF53843.1"/>
    </source>
</evidence>
<feature type="domain" description="U3 small nucleolar RNA-associated protein 6 N-terminal" evidence="6">
    <location>
        <begin position="12"/>
        <end position="82"/>
    </location>
</feature>
<dbReference type="OrthoDB" id="68581at2759"/>
<dbReference type="Proteomes" id="UP000286134">
    <property type="component" value="Unassembled WGS sequence"/>
</dbReference>
<name>A0A420H8W5_9PEZI</name>
<dbReference type="GO" id="GO:0034388">
    <property type="term" value="C:Pwp2p-containing subcomplex of 90S preribosome"/>
    <property type="evidence" value="ECO:0007669"/>
    <property type="project" value="TreeGrafter"/>
</dbReference>
<evidence type="ECO:0000256" key="5">
    <source>
        <dbReference type="ARBA" id="ARBA00023242"/>
    </source>
</evidence>
<reference evidence="7 8" key="1">
    <citation type="journal article" date="2018" name="BMC Genomics">
        <title>Comparative genome analyses reveal sequence features reflecting distinct modes of host-adaptation between dicot and monocot powdery mildew.</title>
        <authorList>
            <person name="Wu Y."/>
            <person name="Ma X."/>
            <person name="Pan Z."/>
            <person name="Kale S.D."/>
            <person name="Song Y."/>
            <person name="King H."/>
            <person name="Zhang Q."/>
            <person name="Presley C."/>
            <person name="Deng X."/>
            <person name="Wei C.I."/>
            <person name="Xiao S."/>
        </authorList>
    </citation>
    <scope>NUCLEOTIDE SEQUENCE [LARGE SCALE GENOMIC DNA]</scope>
    <source>
        <strain evidence="7">UMSG2</strain>
    </source>
</reference>
<evidence type="ECO:0000313" key="8">
    <source>
        <dbReference type="Proteomes" id="UP000286134"/>
    </source>
</evidence>
<dbReference type="InterPro" id="IPR011990">
    <property type="entry name" value="TPR-like_helical_dom_sf"/>
</dbReference>
<keyword evidence="8" id="KW-1185">Reference proteome</keyword>
<keyword evidence="4" id="KW-0677">Repeat</keyword>
<evidence type="ECO:0000256" key="3">
    <source>
        <dbReference type="ARBA" id="ARBA00022552"/>
    </source>
</evidence>
<dbReference type="GO" id="GO:0032040">
    <property type="term" value="C:small-subunit processome"/>
    <property type="evidence" value="ECO:0007669"/>
    <property type="project" value="TreeGrafter"/>
</dbReference>